<comment type="caution">
    <text evidence="1">The sequence shown here is derived from an EMBL/GenBank/DDBJ whole genome shotgun (WGS) entry which is preliminary data.</text>
</comment>
<dbReference type="Pfam" id="PF05136">
    <property type="entry name" value="Phage_portal_2"/>
    <property type="match status" value="1"/>
</dbReference>
<accession>A0A845T0P8</accession>
<dbReference type="Proteomes" id="UP000462501">
    <property type="component" value="Unassembled WGS sequence"/>
</dbReference>
<organism evidence="1 2">
    <name type="scientific">Anaerotruncus colihominis</name>
    <dbReference type="NCBI Taxonomy" id="169435"/>
    <lineage>
        <taxon>Bacteria</taxon>
        <taxon>Bacillati</taxon>
        <taxon>Bacillota</taxon>
        <taxon>Clostridia</taxon>
        <taxon>Eubacteriales</taxon>
        <taxon>Oscillospiraceae</taxon>
        <taxon>Anaerotruncus</taxon>
    </lineage>
</organism>
<dbReference type="GO" id="GO:0005198">
    <property type="term" value="F:structural molecule activity"/>
    <property type="evidence" value="ECO:0007669"/>
    <property type="project" value="InterPro"/>
</dbReference>
<evidence type="ECO:0000313" key="2">
    <source>
        <dbReference type="Proteomes" id="UP000462501"/>
    </source>
</evidence>
<name>A0A845T0P8_9FIRM</name>
<sequence>MKGFTAQSGSPNEDINHNNYTLRQRSRILYMSSTVAAAAINTNRTKVIGTGLVLNSAIDRQVLGMSADAAKEWQRKTEAEFRLWAGDKRNCDAIGMNNFGCLQQLGLKSWLLSGDVFPLLKHYKRTPLNPYSLRVHLIEADRISTPAEYGGSISASGYFEGKVPEGKPGAGHKIYDGVEVDENGLVEAYYIRNAYPFEYVTEDIKWTRVEVYGKRTGLPNILQVMDSERPDQYRGVPYLAPVIETLLQLRRYTESELMAALVQSFFTAWIETETDQSQIPFNETGPVDMSDTLDGTVNIESTGEEDEYDNNYSLGPGTVTHLAPGEKVRFGNPNIPTTGFDAFIKTFCRLIGAALEQPYDVLIKEFNSSYSASRGALLEAWEAFKMRRKWFVDDFCQPIYEVWLAEAVALGRIKAPGFFDDPLIRKAWCGANWIGPVQGQLDPKKEAEANIMLINHSIKTHGQVTREMSGGDWEANVEQVKRENELLRATRGIAKALTPAPGEGSGDGG</sequence>
<dbReference type="InterPro" id="IPR006429">
    <property type="entry name" value="Phage_lambda_portal"/>
</dbReference>
<dbReference type="AlphaFoldDB" id="A0A845T0P8"/>
<dbReference type="EMBL" id="VIQT01000020">
    <property type="protein sequence ID" value="NDO40350.1"/>
    <property type="molecule type" value="Genomic_DNA"/>
</dbReference>
<reference evidence="1 2" key="1">
    <citation type="submission" date="2019-06" db="EMBL/GenBank/DDBJ databases">
        <title>Draft genome sequences of 15 bacterial species constituting the stable defined intestinal microbiota of the GM15 gnotobiotic mouse model.</title>
        <authorList>
            <person name="Elie C."/>
            <person name="Mathieu A."/>
            <person name="Saliou A."/>
            <person name="Darnaud M."/>
            <person name="Leulier F."/>
            <person name="Tamellini A."/>
        </authorList>
    </citation>
    <scope>NUCLEOTIDE SEQUENCE [LARGE SCALE GENOMIC DNA]</scope>
    <source>
        <strain evidence="1 2">JM4-15</strain>
    </source>
</reference>
<gene>
    <name evidence="1" type="ORF">FMM72_14135</name>
</gene>
<protein>
    <submittedName>
        <fullName evidence="1">Phage portal protein</fullName>
    </submittedName>
</protein>
<dbReference type="NCBIfam" id="TIGR01539">
    <property type="entry name" value="portal_lambda"/>
    <property type="match status" value="1"/>
</dbReference>
<dbReference type="GO" id="GO:0019068">
    <property type="term" value="P:virion assembly"/>
    <property type="evidence" value="ECO:0007669"/>
    <property type="project" value="InterPro"/>
</dbReference>
<evidence type="ECO:0000313" key="1">
    <source>
        <dbReference type="EMBL" id="NDO40350.1"/>
    </source>
</evidence>
<proteinExistence type="predicted"/>